<sequence length="82" mass="9880">MLREDTHKNVMNYNDYASQPLIRRFHADMEREESAEDWRKDSEEKDDEPQTVSPFIYALTESPSSPPRYFELFKILHTISWI</sequence>
<protein>
    <submittedName>
        <fullName evidence="2">Uncharacterized protein</fullName>
    </submittedName>
</protein>
<comment type="caution">
    <text evidence="2">The sequence shown here is derived from an EMBL/GenBank/DDBJ whole genome shotgun (WGS) entry which is preliminary data.</text>
</comment>
<evidence type="ECO:0000256" key="1">
    <source>
        <dbReference type="SAM" id="MobiDB-lite"/>
    </source>
</evidence>
<name>T0LZY1_COLGC</name>
<accession>T0LZY1</accession>
<dbReference type="OrthoDB" id="10412002at2759"/>
<dbReference type="Proteomes" id="UP000015530">
    <property type="component" value="Unassembled WGS sequence"/>
</dbReference>
<evidence type="ECO:0000313" key="3">
    <source>
        <dbReference type="Proteomes" id="UP000015530"/>
    </source>
</evidence>
<gene>
    <name evidence="2" type="ORF">CGLO_06092</name>
</gene>
<proteinExistence type="predicted"/>
<dbReference type="HOGENOM" id="CLU_2558160_0_0_1"/>
<dbReference type="EMBL" id="AMYD01001225">
    <property type="protein sequence ID" value="EQB54110.1"/>
    <property type="molecule type" value="Genomic_DNA"/>
</dbReference>
<feature type="region of interest" description="Disordered" evidence="1">
    <location>
        <begin position="33"/>
        <end position="52"/>
    </location>
</feature>
<reference evidence="3" key="1">
    <citation type="journal article" date="2013" name="Mol. Plant Microbe Interact.">
        <title>Global aspects of pacC regulation of pathogenicity genes in Colletotrichum gloeosporioides as revealed by transcriptome analysis.</title>
        <authorList>
            <person name="Alkan N."/>
            <person name="Meng X."/>
            <person name="Friedlander G."/>
            <person name="Reuveni E."/>
            <person name="Sukno S."/>
            <person name="Sherman A."/>
            <person name="Thon M."/>
            <person name="Fluhr R."/>
            <person name="Prusky D."/>
        </authorList>
    </citation>
    <scope>NUCLEOTIDE SEQUENCE [LARGE SCALE GENOMIC DNA]</scope>
    <source>
        <strain evidence="3">Cg-14</strain>
    </source>
</reference>
<dbReference type="AlphaFoldDB" id="T0LZY1"/>
<evidence type="ECO:0000313" key="2">
    <source>
        <dbReference type="EMBL" id="EQB54110.1"/>
    </source>
</evidence>
<organism evidence="2 3">
    <name type="scientific">Colletotrichum gloeosporioides (strain Cg-14)</name>
    <name type="common">Anthracnose fungus</name>
    <name type="synonym">Glomerella cingulata</name>
    <dbReference type="NCBI Taxonomy" id="1237896"/>
    <lineage>
        <taxon>Eukaryota</taxon>
        <taxon>Fungi</taxon>
        <taxon>Dikarya</taxon>
        <taxon>Ascomycota</taxon>
        <taxon>Pezizomycotina</taxon>
        <taxon>Sordariomycetes</taxon>
        <taxon>Hypocreomycetidae</taxon>
        <taxon>Glomerellales</taxon>
        <taxon>Glomerellaceae</taxon>
        <taxon>Colletotrichum</taxon>
        <taxon>Colletotrichum gloeosporioides species complex</taxon>
    </lineage>
</organism>